<dbReference type="GO" id="GO:0003723">
    <property type="term" value="F:RNA binding"/>
    <property type="evidence" value="ECO:0007669"/>
    <property type="project" value="InterPro"/>
</dbReference>
<evidence type="ECO:0000313" key="4">
    <source>
        <dbReference type="Proteomes" id="UP000594638"/>
    </source>
</evidence>
<keyword evidence="4" id="KW-1185">Reference proteome</keyword>
<dbReference type="PANTHER" id="PTHR47926:SF347">
    <property type="entry name" value="PENTATRICOPEPTIDE REPEAT-CONTAINING PROTEIN"/>
    <property type="match status" value="1"/>
</dbReference>
<dbReference type="InterPro" id="IPR046848">
    <property type="entry name" value="E_motif"/>
</dbReference>
<accession>A0A8S0SIN6</accession>
<gene>
    <name evidence="3" type="ORF">OLEA9_A022282</name>
</gene>
<dbReference type="Gramene" id="OE9A022282T2">
    <property type="protein sequence ID" value="OE9A022282C2"/>
    <property type="gene ID" value="OE9A022282"/>
</dbReference>
<dbReference type="Pfam" id="PF13041">
    <property type="entry name" value="PPR_2"/>
    <property type="match status" value="2"/>
</dbReference>
<dbReference type="OrthoDB" id="879807at2759"/>
<dbReference type="FunFam" id="1.25.40.10:FF:000996">
    <property type="entry name" value="Small kernel1"/>
    <property type="match status" value="1"/>
</dbReference>
<dbReference type="Gramene" id="OE9A022282T3">
    <property type="protein sequence ID" value="OE9A022282C3"/>
    <property type="gene ID" value="OE9A022282"/>
</dbReference>
<feature type="repeat" description="PPR" evidence="2">
    <location>
        <begin position="323"/>
        <end position="353"/>
    </location>
</feature>
<dbReference type="Pfam" id="PF20431">
    <property type="entry name" value="E_motif"/>
    <property type="match status" value="1"/>
</dbReference>
<sequence length="654" mass="72877">MIALLRISSLTNIFKSTYTSSFIHNFVPTIDPSDSLLYFLLLSVESQSLKLTQQCHAQVHRVGLSQHPLIAQKLIISYSHFKHTDDSQLVLDTILLKSTHLCNSLLNGFAKNGLFSKSFKLFRIMSDATSLPPADEFTFSIIFKAAGDIGDVLCGKMVHGSGIKNGFVLDTVVCNSLITMYSKCGSIDNSLKVFDEMLHKNVSSWNAAILSYANLNSDKRNGFSDNNELWEFVKGMQNEGLKFDAYTISILLPLCGGDVKNGNCSKNLGYGRELHCYIVKYWLDLCSGSGSDAHLGCCLIDMYSKSGGVDIGRRIFDRLKNRNVFAWTAMINGYVHCGHYNEALCLLREMQWRDQLEPNKVSLVSVLPACSSFAGLTGGKQIHGFAIRRELSHEVSLCNALIDMYSKCGSLNNARRVFDYDCIKKDAISWSSMICGYGLHGKGREALVLFDEMLQNGIQPDTIMVVGFLSACCKSGLINEGIKIYDYVLNNYDIKPTLEMCSCMVDMLGRSGQLDRALDFIKSMPVEPGPSIWGALVSASALHENSEMRDLAYKFLIQMEPENSSNYISLSNQYAASKQWDNVAEVRKAMKERGLRKLPGCSWITIHSVTHSFFVADKSHPCSGMIYRMLNELGLSMKLYGRNPGSAYMMEVLE</sequence>
<dbReference type="GO" id="GO:0009451">
    <property type="term" value="P:RNA modification"/>
    <property type="evidence" value="ECO:0007669"/>
    <property type="project" value="InterPro"/>
</dbReference>
<feature type="repeat" description="PPR" evidence="2">
    <location>
        <begin position="426"/>
        <end position="460"/>
    </location>
</feature>
<dbReference type="NCBIfam" id="TIGR00756">
    <property type="entry name" value="PPR"/>
    <property type="match status" value="4"/>
</dbReference>
<keyword evidence="1" id="KW-0677">Repeat</keyword>
<dbReference type="InterPro" id="IPR011990">
    <property type="entry name" value="TPR-like_helical_dom_sf"/>
</dbReference>
<feature type="repeat" description="PPR" evidence="2">
    <location>
        <begin position="98"/>
        <end position="132"/>
    </location>
</feature>
<dbReference type="PANTHER" id="PTHR47926">
    <property type="entry name" value="PENTATRICOPEPTIDE REPEAT-CONTAINING PROTEIN"/>
    <property type="match status" value="1"/>
</dbReference>
<evidence type="ECO:0000256" key="2">
    <source>
        <dbReference type="PROSITE-ProRule" id="PRU00708"/>
    </source>
</evidence>
<dbReference type="InterPro" id="IPR002885">
    <property type="entry name" value="PPR_rpt"/>
</dbReference>
<organism evidence="3 4">
    <name type="scientific">Olea europaea subsp. europaea</name>
    <dbReference type="NCBI Taxonomy" id="158383"/>
    <lineage>
        <taxon>Eukaryota</taxon>
        <taxon>Viridiplantae</taxon>
        <taxon>Streptophyta</taxon>
        <taxon>Embryophyta</taxon>
        <taxon>Tracheophyta</taxon>
        <taxon>Spermatophyta</taxon>
        <taxon>Magnoliopsida</taxon>
        <taxon>eudicotyledons</taxon>
        <taxon>Gunneridae</taxon>
        <taxon>Pentapetalae</taxon>
        <taxon>asterids</taxon>
        <taxon>lamiids</taxon>
        <taxon>Lamiales</taxon>
        <taxon>Oleaceae</taxon>
        <taxon>Oleeae</taxon>
        <taxon>Olea</taxon>
    </lineage>
</organism>
<dbReference type="Proteomes" id="UP000594638">
    <property type="component" value="Unassembled WGS sequence"/>
</dbReference>
<comment type="caution">
    <text evidence="3">The sequence shown here is derived from an EMBL/GenBank/DDBJ whole genome shotgun (WGS) entry which is preliminary data.</text>
</comment>
<evidence type="ECO:0000256" key="1">
    <source>
        <dbReference type="ARBA" id="ARBA00022737"/>
    </source>
</evidence>
<dbReference type="Gramene" id="OE9A022282T1">
    <property type="protein sequence ID" value="OE9A022282C1"/>
    <property type="gene ID" value="OE9A022282"/>
</dbReference>
<dbReference type="PROSITE" id="PS51375">
    <property type="entry name" value="PPR"/>
    <property type="match status" value="4"/>
</dbReference>
<dbReference type="InterPro" id="IPR046960">
    <property type="entry name" value="PPR_At4g14850-like_plant"/>
</dbReference>
<dbReference type="EMBL" id="CACTIH010005431">
    <property type="protein sequence ID" value="CAA2992110.1"/>
    <property type="molecule type" value="Genomic_DNA"/>
</dbReference>
<proteinExistence type="predicted"/>
<dbReference type="AlphaFoldDB" id="A0A8S0SIN6"/>
<dbReference type="Pfam" id="PF01535">
    <property type="entry name" value="PPR"/>
    <property type="match status" value="4"/>
</dbReference>
<dbReference type="Gene3D" id="1.25.40.10">
    <property type="entry name" value="Tetratricopeptide repeat domain"/>
    <property type="match status" value="4"/>
</dbReference>
<evidence type="ECO:0000313" key="3">
    <source>
        <dbReference type="EMBL" id="CAA2992110.1"/>
    </source>
</evidence>
<name>A0A8S0SIN6_OLEEU</name>
<reference evidence="3 4" key="1">
    <citation type="submission" date="2019-12" db="EMBL/GenBank/DDBJ databases">
        <authorList>
            <person name="Alioto T."/>
            <person name="Alioto T."/>
            <person name="Gomez Garrido J."/>
        </authorList>
    </citation>
    <scope>NUCLEOTIDE SEQUENCE [LARGE SCALE GENOMIC DNA]</scope>
</reference>
<protein>
    <submittedName>
        <fullName evidence="3">Pentatricopeptide repeat-containing At3g05240</fullName>
    </submittedName>
</protein>
<feature type="repeat" description="PPR" evidence="2">
    <location>
        <begin position="170"/>
        <end position="204"/>
    </location>
</feature>